<accession>B0CN91</accession>
<dbReference type="InterPro" id="IPR029063">
    <property type="entry name" value="SAM-dependent_MTases_sf"/>
</dbReference>
<organism evidence="2">
    <name type="scientific">Laccaria bicolor (strain S238N-H82 / ATCC MYA-4686)</name>
    <name type="common">Bicoloured deceiver</name>
    <name type="synonym">Laccaria laccata var. bicolor</name>
    <dbReference type="NCBI Taxonomy" id="486041"/>
    <lineage>
        <taxon>Eukaryota</taxon>
        <taxon>Fungi</taxon>
        <taxon>Dikarya</taxon>
        <taxon>Basidiomycota</taxon>
        <taxon>Agaricomycotina</taxon>
        <taxon>Agaricomycetes</taxon>
        <taxon>Agaricomycetidae</taxon>
        <taxon>Agaricales</taxon>
        <taxon>Agaricineae</taxon>
        <taxon>Hydnangiaceae</taxon>
        <taxon>Laccaria</taxon>
    </lineage>
</organism>
<evidence type="ECO:0000313" key="2">
    <source>
        <dbReference type="Proteomes" id="UP000001194"/>
    </source>
</evidence>
<dbReference type="PANTHER" id="PTHR14614:SF130">
    <property type="entry name" value="PROTEIN-LYSINE N-METHYLTRANSFERASE EEF2KMT"/>
    <property type="match status" value="1"/>
</dbReference>
<dbReference type="Proteomes" id="UP000001194">
    <property type="component" value="Unassembled WGS sequence"/>
</dbReference>
<gene>
    <name evidence="1" type="ORF">LACBIDRAFT_301314</name>
</gene>
<dbReference type="HOGENOM" id="CLU_038942_4_0_1"/>
<dbReference type="KEGG" id="lbc:LACBIDRAFT_301314"/>
<sequence length="370" mass="41245">MHGEIFAILRGYSGLSSPNNFIFPRLTPLEEIHVFFINKILLSPHLCRYPPSDQYQRRFWKWAIENLEALSPDENEDFELDPKIYEHYLGLLPPQSLGPLDAESRPQIRGQAIAPVQKTPSPSYITHYWNPQPTNPDNVSSYLKATLLESRTTIESGTTGLRTWLASFVLSQYLILHPELISSKRILELGSGAGFLGIIIASLQRISNPSATGAVWLTDINYVVLARCRHNVTLPCNPSSSHRNVNYRILDWSASLEESRSPALKSLLNEIDPELVVGADIVFDPSLILALIGTIKFALQPQSQLVSDSPKLALVALTVRNGETMAKFLDDAQSAGLLVVGLAFEFDRTPFLETVEGNKADVRIFQIKLV</sequence>
<dbReference type="SUPFAM" id="SSF53335">
    <property type="entry name" value="S-adenosyl-L-methionine-dependent methyltransferases"/>
    <property type="match status" value="1"/>
</dbReference>
<dbReference type="GO" id="GO:0005737">
    <property type="term" value="C:cytoplasm"/>
    <property type="evidence" value="ECO:0007669"/>
    <property type="project" value="TreeGrafter"/>
</dbReference>
<dbReference type="InParanoid" id="B0CN91"/>
<protein>
    <submittedName>
        <fullName evidence="1">Predicted protein</fullName>
    </submittedName>
</protein>
<evidence type="ECO:0000313" key="1">
    <source>
        <dbReference type="EMBL" id="EDR15891.1"/>
    </source>
</evidence>
<dbReference type="RefSeq" id="XP_001874099.1">
    <property type="nucleotide sequence ID" value="XM_001874064.1"/>
</dbReference>
<dbReference type="AlphaFoldDB" id="B0CN91"/>
<dbReference type="EMBL" id="DS547091">
    <property type="protein sequence ID" value="EDR15891.1"/>
    <property type="molecule type" value="Genomic_DNA"/>
</dbReference>
<dbReference type="Gene3D" id="3.40.50.150">
    <property type="entry name" value="Vaccinia Virus protein VP39"/>
    <property type="match status" value="1"/>
</dbReference>
<dbReference type="STRING" id="486041.B0CN91"/>
<proteinExistence type="predicted"/>
<reference evidence="1 2" key="1">
    <citation type="journal article" date="2008" name="Nature">
        <title>The genome of Laccaria bicolor provides insights into mycorrhizal symbiosis.</title>
        <authorList>
            <person name="Martin F."/>
            <person name="Aerts A."/>
            <person name="Ahren D."/>
            <person name="Brun A."/>
            <person name="Danchin E.G.J."/>
            <person name="Duchaussoy F."/>
            <person name="Gibon J."/>
            <person name="Kohler A."/>
            <person name="Lindquist E."/>
            <person name="Pereda V."/>
            <person name="Salamov A."/>
            <person name="Shapiro H.J."/>
            <person name="Wuyts J."/>
            <person name="Blaudez D."/>
            <person name="Buee M."/>
            <person name="Brokstein P."/>
            <person name="Canbaeck B."/>
            <person name="Cohen D."/>
            <person name="Courty P.E."/>
            <person name="Coutinho P.M."/>
            <person name="Delaruelle C."/>
            <person name="Detter J.C."/>
            <person name="Deveau A."/>
            <person name="DiFazio S."/>
            <person name="Duplessis S."/>
            <person name="Fraissinet-Tachet L."/>
            <person name="Lucic E."/>
            <person name="Frey-Klett P."/>
            <person name="Fourrey C."/>
            <person name="Feussner I."/>
            <person name="Gay G."/>
            <person name="Grimwood J."/>
            <person name="Hoegger P.J."/>
            <person name="Jain P."/>
            <person name="Kilaru S."/>
            <person name="Labbe J."/>
            <person name="Lin Y.C."/>
            <person name="Legue V."/>
            <person name="Le Tacon F."/>
            <person name="Marmeisse R."/>
            <person name="Melayah D."/>
            <person name="Montanini B."/>
            <person name="Muratet M."/>
            <person name="Nehls U."/>
            <person name="Niculita-Hirzel H."/>
            <person name="Oudot-Le Secq M.P."/>
            <person name="Peter M."/>
            <person name="Quesneville H."/>
            <person name="Rajashekar B."/>
            <person name="Reich M."/>
            <person name="Rouhier N."/>
            <person name="Schmutz J."/>
            <person name="Yin T."/>
            <person name="Chalot M."/>
            <person name="Henrissat B."/>
            <person name="Kuees U."/>
            <person name="Lucas S."/>
            <person name="Van de Peer Y."/>
            <person name="Podila G.K."/>
            <person name="Polle A."/>
            <person name="Pukkila P.J."/>
            <person name="Richardson P.M."/>
            <person name="Rouze P."/>
            <person name="Sanders I.R."/>
            <person name="Stajich J.E."/>
            <person name="Tunlid A."/>
            <person name="Tuskan G."/>
            <person name="Grigoriev I.V."/>
        </authorList>
    </citation>
    <scope>NUCLEOTIDE SEQUENCE [LARGE SCALE GENOMIC DNA]</scope>
    <source>
        <strain evidence="2">S238N-H82 / ATCC MYA-4686</strain>
    </source>
</reference>
<dbReference type="Pfam" id="PF10294">
    <property type="entry name" value="Methyltransf_16"/>
    <property type="match status" value="1"/>
</dbReference>
<dbReference type="OrthoDB" id="194386at2759"/>
<dbReference type="PANTHER" id="PTHR14614">
    <property type="entry name" value="HEPATOCELLULAR CARCINOMA-ASSOCIATED ANTIGEN"/>
    <property type="match status" value="1"/>
</dbReference>
<keyword evidence="2" id="KW-1185">Reference proteome</keyword>
<dbReference type="GO" id="GO:0008757">
    <property type="term" value="F:S-adenosylmethionine-dependent methyltransferase activity"/>
    <property type="evidence" value="ECO:0007669"/>
    <property type="project" value="UniProtKB-ARBA"/>
</dbReference>
<dbReference type="InterPro" id="IPR019410">
    <property type="entry name" value="Methyltransf_16"/>
</dbReference>
<name>B0CN91_LACBS</name>
<dbReference type="GeneID" id="6069724"/>